<dbReference type="EMBL" id="CP090145">
    <property type="protein sequence ID" value="UOX34983.1"/>
    <property type="molecule type" value="Genomic_DNA"/>
</dbReference>
<gene>
    <name evidence="1" type="ORF">LXD69_05590</name>
</gene>
<organism evidence="1 2">
    <name type="scientific">Flavobacterium sediminilitoris</name>
    <dbReference type="NCBI Taxonomy" id="2024526"/>
    <lineage>
        <taxon>Bacteria</taxon>
        <taxon>Pseudomonadati</taxon>
        <taxon>Bacteroidota</taxon>
        <taxon>Flavobacteriia</taxon>
        <taxon>Flavobacteriales</taxon>
        <taxon>Flavobacteriaceae</taxon>
        <taxon>Flavobacterium</taxon>
    </lineage>
</organism>
<keyword evidence="2" id="KW-1185">Reference proteome</keyword>
<accession>A0ABY4HQL0</accession>
<protein>
    <submittedName>
        <fullName evidence="1">Uncharacterized protein</fullName>
    </submittedName>
</protein>
<dbReference type="Proteomes" id="UP000830454">
    <property type="component" value="Chromosome"/>
</dbReference>
<name>A0ABY4HQL0_9FLAO</name>
<reference evidence="1" key="2">
    <citation type="submission" date="2022-04" db="EMBL/GenBank/DDBJ databases">
        <title>Complete Genome Sequence of Flavobacterium sediminilitoris YSM-43, Isolated from a Tidal Sediment.</title>
        <authorList>
            <person name="Lee P.A."/>
        </authorList>
    </citation>
    <scope>NUCLEOTIDE SEQUENCE</scope>
    <source>
        <strain evidence="1">YSM-43</strain>
    </source>
</reference>
<sequence length="114" mass="13673">MCQLKIIKRTTNGLLLFCPNAKIFQLSFNNLLLNLTSYELDVFIDYIKNVDEDYWEKEYENSIYEKRIPIPTTQKNLMIMLDVFEIKELRILMGVKNKNRFLTLNEIDYKLVLN</sequence>
<evidence type="ECO:0000313" key="2">
    <source>
        <dbReference type="Proteomes" id="UP000830454"/>
    </source>
</evidence>
<dbReference type="Pfam" id="PF20391">
    <property type="entry name" value="DUF6686"/>
    <property type="match status" value="1"/>
</dbReference>
<evidence type="ECO:0000313" key="1">
    <source>
        <dbReference type="EMBL" id="UOX34983.1"/>
    </source>
</evidence>
<dbReference type="InterPro" id="IPR046508">
    <property type="entry name" value="DUF6686"/>
</dbReference>
<proteinExistence type="predicted"/>
<reference evidence="1" key="1">
    <citation type="submission" date="2021-12" db="EMBL/GenBank/DDBJ databases">
        <authorList>
            <person name="Cha I.-T."/>
            <person name="Lee K.-E."/>
            <person name="Park S.-J."/>
        </authorList>
    </citation>
    <scope>NUCLEOTIDE SEQUENCE</scope>
    <source>
        <strain evidence="1">YSM-43</strain>
    </source>
</reference>
<dbReference type="RefSeq" id="WP_246918124.1">
    <property type="nucleotide sequence ID" value="NZ_CP090145.1"/>
</dbReference>